<evidence type="ECO:0000313" key="1">
    <source>
        <dbReference type="EMBL" id="TGK36277.1"/>
    </source>
</evidence>
<comment type="caution">
    <text evidence="1">The sequence shown here is derived from an EMBL/GenBank/DDBJ whole genome shotgun (WGS) entry which is preliminary data.</text>
</comment>
<name>A0A4R9GX53_9LEPT</name>
<evidence type="ECO:0000313" key="2">
    <source>
        <dbReference type="Proteomes" id="UP000298097"/>
    </source>
</evidence>
<keyword evidence="2" id="KW-1185">Reference proteome</keyword>
<organism evidence="1 2">
    <name type="scientific">Leptospira andrefontaineae</name>
    <dbReference type="NCBI Taxonomy" id="2484976"/>
    <lineage>
        <taxon>Bacteria</taxon>
        <taxon>Pseudomonadati</taxon>
        <taxon>Spirochaetota</taxon>
        <taxon>Spirochaetia</taxon>
        <taxon>Leptospirales</taxon>
        <taxon>Leptospiraceae</taxon>
        <taxon>Leptospira</taxon>
    </lineage>
</organism>
<reference evidence="1" key="1">
    <citation type="journal article" date="2019" name="PLoS Negl. Trop. Dis.">
        <title>Revisiting the worldwide diversity of Leptospira species in the environment.</title>
        <authorList>
            <person name="Vincent A.T."/>
            <person name="Schiettekatte O."/>
            <person name="Bourhy P."/>
            <person name="Veyrier F.J."/>
            <person name="Picardeau M."/>
        </authorList>
    </citation>
    <scope>NUCLEOTIDE SEQUENCE [LARGE SCALE GENOMIC DNA]</scope>
    <source>
        <strain evidence="1">201800301</strain>
    </source>
</reference>
<dbReference type="EMBL" id="RQEY01000024">
    <property type="protein sequence ID" value="TGK36277.1"/>
    <property type="molecule type" value="Genomic_DNA"/>
</dbReference>
<dbReference type="RefSeq" id="WP_135776014.1">
    <property type="nucleotide sequence ID" value="NZ_RQEY01000024.1"/>
</dbReference>
<protein>
    <submittedName>
        <fullName evidence="1">Late control protein</fullName>
    </submittedName>
</protein>
<proteinExistence type="predicted"/>
<dbReference type="OrthoDB" id="9986803at2"/>
<accession>A0A4R9GX53</accession>
<dbReference type="AlphaFoldDB" id="A0A4R9GX53"/>
<sequence length="425" mass="47708">MRLIGYDRKYFFHIQHTDLLFQFSDEDLSSTQNDLTRATLSFEVEEEEYSNTIITFTVRDDIGITSKACRRGQKLKIKWGIKNEGSLLGIFSLGSDEITSSTIRGPVTATVITSNGFFSGGKHFRTVVLRATKLETRAKLTKTFESGTYESIIRARAEEMGYSDSIVSFPEKSTEINPKRCLIQSNETNHEFLLRLALKFGCILIQCLNDKGSLILIFSQTLDLLDKGFTKIKGQTGNYHYFDYGNNQSNLLESPKYDLGTGSSMGSSASISKDADGKLVATFTSSETEKTTQYVLNTDKVRKALRSVSPAEALRLNVMVQSASFEDFMDDDKIKPPFDKYFDVKTFTTAPEQMGWSFEAPVVPDPVFQIGDRCWIGPKNDTGESVIPPEIKSYRKSGKNALWRLAKSKWKHDGGGVSQDLVMKR</sequence>
<dbReference type="SUPFAM" id="SSF69279">
    <property type="entry name" value="Phage tail proteins"/>
    <property type="match status" value="1"/>
</dbReference>
<dbReference type="Proteomes" id="UP000298097">
    <property type="component" value="Unassembled WGS sequence"/>
</dbReference>
<gene>
    <name evidence="1" type="ORF">EHO65_18425</name>
</gene>